<dbReference type="GO" id="GO:0046914">
    <property type="term" value="F:transition metal ion binding"/>
    <property type="evidence" value="ECO:0007669"/>
    <property type="project" value="InterPro"/>
</dbReference>
<reference evidence="1" key="1">
    <citation type="submission" date="2020-11" db="EMBL/GenBank/DDBJ databases">
        <title>Sequencing the genomes of 1000 actinobacteria strains.</title>
        <authorList>
            <person name="Klenk H.-P."/>
        </authorList>
    </citation>
    <scope>NUCLEOTIDE SEQUENCE</scope>
    <source>
        <strain evidence="1">DSM 45356</strain>
    </source>
</reference>
<proteinExistence type="predicted"/>
<sequence length="103" mass="11404">MTTAESSPSETGQNQIKDVLERAITDPAFGRQLLDDPDTALDGYELSEVQLLLVRSLDEEDLAKLTPENLEEYFAVDSAVYTPEDAAMVQQGYEIYDADDLEG</sequence>
<dbReference type="RefSeq" id="WP_197002698.1">
    <property type="nucleotide sequence ID" value="NZ_BONS01000002.1"/>
</dbReference>
<dbReference type="GO" id="GO:0003824">
    <property type="term" value="F:catalytic activity"/>
    <property type="evidence" value="ECO:0007669"/>
    <property type="project" value="InterPro"/>
</dbReference>
<keyword evidence="2" id="KW-1185">Reference proteome</keyword>
<dbReference type="EMBL" id="JADOUF010000001">
    <property type="protein sequence ID" value="MBG6135609.1"/>
    <property type="molecule type" value="Genomic_DNA"/>
</dbReference>
<name>A0A8J7GBT8_9ACTN</name>
<dbReference type="AlphaFoldDB" id="A0A8J7GBT8"/>
<accession>A0A8J7GBT8</accession>
<organism evidence="1 2">
    <name type="scientific">Longispora fulva</name>
    <dbReference type="NCBI Taxonomy" id="619741"/>
    <lineage>
        <taxon>Bacteria</taxon>
        <taxon>Bacillati</taxon>
        <taxon>Actinomycetota</taxon>
        <taxon>Actinomycetes</taxon>
        <taxon>Micromonosporales</taxon>
        <taxon>Micromonosporaceae</taxon>
        <taxon>Longispora</taxon>
    </lineage>
</organism>
<dbReference type="NCBIfam" id="NF038399">
    <property type="entry name" value="NH_RiPP_Os17"/>
    <property type="match status" value="1"/>
</dbReference>
<comment type="caution">
    <text evidence="1">The sequence shown here is derived from an EMBL/GenBank/DDBJ whole genome shotgun (WGS) entry which is preliminary data.</text>
</comment>
<dbReference type="InterPro" id="IPR036648">
    <property type="entry name" value="CN_Hdrase_a/SCN_Hdrase_g_sf"/>
</dbReference>
<evidence type="ECO:0000313" key="2">
    <source>
        <dbReference type="Proteomes" id="UP000622552"/>
    </source>
</evidence>
<evidence type="ECO:0000313" key="1">
    <source>
        <dbReference type="EMBL" id="MBG6135609.1"/>
    </source>
</evidence>
<dbReference type="SUPFAM" id="SSF56209">
    <property type="entry name" value="Nitrile hydratase alpha chain"/>
    <property type="match status" value="1"/>
</dbReference>
<dbReference type="Proteomes" id="UP000622552">
    <property type="component" value="Unassembled WGS sequence"/>
</dbReference>
<protein>
    <submittedName>
        <fullName evidence="1">Uncharacterized protein</fullName>
    </submittedName>
</protein>
<gene>
    <name evidence="1" type="ORF">IW245_001803</name>
</gene>